<name>A0AAJ8M1E0_9TREE</name>
<keyword evidence="7" id="KW-0503">Monooxygenase</keyword>
<evidence type="ECO:0000256" key="5">
    <source>
        <dbReference type="ARBA" id="ARBA00023002"/>
    </source>
</evidence>
<reference evidence="10" key="1">
    <citation type="submission" date="2016-06" db="EMBL/GenBank/DDBJ databases">
        <authorList>
            <person name="Cuomo C."/>
            <person name="Litvintseva A."/>
            <person name="Heitman J."/>
            <person name="Chen Y."/>
            <person name="Sun S."/>
            <person name="Springer D."/>
            <person name="Dromer F."/>
            <person name="Young S."/>
            <person name="Zeng Q."/>
            <person name="Chapman S."/>
            <person name="Gujja S."/>
            <person name="Saif S."/>
            <person name="Birren B."/>
        </authorList>
    </citation>
    <scope>NUCLEOTIDE SEQUENCE</scope>
    <source>
        <strain evidence="10">CBS 7841</strain>
    </source>
</reference>
<feature type="binding site" description="axial binding residue" evidence="8">
    <location>
        <position position="505"/>
    </location>
    <ligand>
        <name>heme</name>
        <dbReference type="ChEBI" id="CHEBI:30413"/>
    </ligand>
    <ligandPart>
        <name>Fe</name>
        <dbReference type="ChEBI" id="CHEBI:18248"/>
    </ligandPart>
</feature>
<evidence type="ECO:0000256" key="9">
    <source>
        <dbReference type="SAM" id="Phobius"/>
    </source>
</evidence>
<evidence type="ECO:0000256" key="4">
    <source>
        <dbReference type="ARBA" id="ARBA00022617"/>
    </source>
</evidence>
<evidence type="ECO:0000256" key="8">
    <source>
        <dbReference type="PIRSR" id="PIRSR602401-1"/>
    </source>
</evidence>
<evidence type="ECO:0000256" key="2">
    <source>
        <dbReference type="ARBA" id="ARBA00005179"/>
    </source>
</evidence>
<comment type="pathway">
    <text evidence="2">Secondary metabolite biosynthesis.</text>
</comment>
<dbReference type="InterPro" id="IPR036396">
    <property type="entry name" value="Cyt_P450_sf"/>
</dbReference>
<feature type="transmembrane region" description="Helical" evidence="9">
    <location>
        <begin position="20"/>
        <end position="38"/>
    </location>
</feature>
<dbReference type="InterPro" id="IPR002401">
    <property type="entry name" value="Cyt_P450_E_grp-I"/>
</dbReference>
<sequence length="570" mass="64554">MDFFKTVVDIFTPTTTFGQVIYGIIGGVIILYLWLWPIHEYTIPFRNLPGPPNDDWFWGCVPTILKCEPRLPPAKWIDRYGPSVRYRAFLGLQRFVTIDPMALQIILKPDLFPKPRMMNYNLDILLGNGLLVAHGEDHKRQRRALNISFSLGTVKNMMPAFYDKADELKDKLVDIVNGVEYEKPAPTPQKPEDIVNGGCKIDVLRYLSRATLDLIGVCGFDYDFKALSERGNQLSQAYVQMFQEGLMENYGAVLRTFMPALRYIPTERTKTIDKAKEITRQFGIRTVQEKKASILAEHADGIQKSDVTSKDLISILIKSNMAADVSPENRLTDEEILNQITTFMLAGNETSSTALTWILYTLSQHKDAQTRLREEVMSVTENRPSLDTLNTLTYMEAVVREVLRLYPPVPVTLREAADNTVVPLKIPVKGRDGKMMENVTISKGTITFVPILIANRSSLIWGPDADQFKPERFLHEVKGQTDKDPLRLPGSWGNLMTFLGGVRNCIGFRFALAEIKVILFVLMKNFEFDLLNSKPDIQLTSSIVLRPKVRGEEEYGLQMPLMVKPLAASV</sequence>
<comment type="cofactor">
    <cofactor evidence="1 8">
        <name>heme</name>
        <dbReference type="ChEBI" id="CHEBI:30413"/>
    </cofactor>
</comment>
<dbReference type="PANTHER" id="PTHR24305:SF166">
    <property type="entry name" value="CYTOCHROME P450 12A4, MITOCHONDRIAL-RELATED"/>
    <property type="match status" value="1"/>
</dbReference>
<proteinExistence type="inferred from homology"/>
<keyword evidence="4 8" id="KW-0349">Heme</keyword>
<accession>A0AAJ8M1E0</accession>
<dbReference type="GeneID" id="91087366"/>
<reference evidence="10" key="2">
    <citation type="journal article" date="2022" name="Elife">
        <title>Obligate sexual reproduction of a homothallic fungus closely related to the Cryptococcus pathogenic species complex.</title>
        <authorList>
            <person name="Passer A.R."/>
            <person name="Clancey S.A."/>
            <person name="Shea T."/>
            <person name="David-Palma M."/>
            <person name="Averette A.F."/>
            <person name="Boekhout T."/>
            <person name="Porcel B.M."/>
            <person name="Nowrousian M."/>
            <person name="Cuomo C.A."/>
            <person name="Sun S."/>
            <person name="Heitman J."/>
            <person name="Coelho M.A."/>
        </authorList>
    </citation>
    <scope>NUCLEOTIDE SEQUENCE</scope>
    <source>
        <strain evidence="10">CBS 7841</strain>
    </source>
</reference>
<evidence type="ECO:0000256" key="1">
    <source>
        <dbReference type="ARBA" id="ARBA00001971"/>
    </source>
</evidence>
<dbReference type="CDD" id="cd11069">
    <property type="entry name" value="CYP_FUM15-like"/>
    <property type="match status" value="1"/>
</dbReference>
<gene>
    <name evidence="10" type="ORF">L203_103155</name>
</gene>
<dbReference type="GO" id="GO:0020037">
    <property type="term" value="F:heme binding"/>
    <property type="evidence" value="ECO:0007669"/>
    <property type="project" value="InterPro"/>
</dbReference>
<evidence type="ECO:0008006" key="12">
    <source>
        <dbReference type="Google" id="ProtNLM"/>
    </source>
</evidence>
<keyword evidence="9" id="KW-1133">Transmembrane helix</keyword>
<evidence type="ECO:0000256" key="6">
    <source>
        <dbReference type="ARBA" id="ARBA00023004"/>
    </source>
</evidence>
<dbReference type="GO" id="GO:0016705">
    <property type="term" value="F:oxidoreductase activity, acting on paired donors, with incorporation or reduction of molecular oxygen"/>
    <property type="evidence" value="ECO:0007669"/>
    <property type="project" value="InterPro"/>
</dbReference>
<comment type="similarity">
    <text evidence="3">Belongs to the cytochrome P450 family.</text>
</comment>
<evidence type="ECO:0000256" key="3">
    <source>
        <dbReference type="ARBA" id="ARBA00010617"/>
    </source>
</evidence>
<dbReference type="PRINTS" id="PR00385">
    <property type="entry name" value="P450"/>
</dbReference>
<dbReference type="RefSeq" id="XP_066068658.1">
    <property type="nucleotide sequence ID" value="XM_066212561.1"/>
</dbReference>
<evidence type="ECO:0000313" key="11">
    <source>
        <dbReference type="Proteomes" id="UP000094043"/>
    </source>
</evidence>
<dbReference type="InterPro" id="IPR001128">
    <property type="entry name" value="Cyt_P450"/>
</dbReference>
<dbReference type="AlphaFoldDB" id="A0AAJ8M1E0"/>
<dbReference type="Pfam" id="PF00067">
    <property type="entry name" value="p450"/>
    <property type="match status" value="1"/>
</dbReference>
<dbReference type="PANTHER" id="PTHR24305">
    <property type="entry name" value="CYTOCHROME P450"/>
    <property type="match status" value="1"/>
</dbReference>
<dbReference type="Proteomes" id="UP000094043">
    <property type="component" value="Chromosome 3"/>
</dbReference>
<organism evidence="10 11">
    <name type="scientific">Cryptococcus depauperatus CBS 7841</name>
    <dbReference type="NCBI Taxonomy" id="1295531"/>
    <lineage>
        <taxon>Eukaryota</taxon>
        <taxon>Fungi</taxon>
        <taxon>Dikarya</taxon>
        <taxon>Basidiomycota</taxon>
        <taxon>Agaricomycotina</taxon>
        <taxon>Tremellomycetes</taxon>
        <taxon>Tremellales</taxon>
        <taxon>Cryptococcaceae</taxon>
        <taxon>Cryptococcus</taxon>
    </lineage>
</organism>
<keyword evidence="8" id="KW-0479">Metal-binding</keyword>
<keyword evidence="9" id="KW-0472">Membrane</keyword>
<dbReference type="GO" id="GO:0005506">
    <property type="term" value="F:iron ion binding"/>
    <property type="evidence" value="ECO:0007669"/>
    <property type="project" value="InterPro"/>
</dbReference>
<protein>
    <recommendedName>
        <fullName evidence="12">Cytochrome P450</fullName>
    </recommendedName>
</protein>
<keyword evidence="6 8" id="KW-0408">Iron</keyword>
<reference evidence="10" key="3">
    <citation type="submission" date="2024-01" db="EMBL/GenBank/DDBJ databases">
        <authorList>
            <person name="Coelho M.A."/>
            <person name="David-Palma M."/>
            <person name="Shea T."/>
            <person name="Sun S."/>
            <person name="Cuomo C.A."/>
            <person name="Heitman J."/>
        </authorList>
    </citation>
    <scope>NUCLEOTIDE SEQUENCE</scope>
    <source>
        <strain evidence="10">CBS 7841</strain>
    </source>
</reference>
<dbReference type="Gene3D" id="1.10.630.10">
    <property type="entry name" value="Cytochrome P450"/>
    <property type="match status" value="1"/>
</dbReference>
<evidence type="ECO:0000256" key="7">
    <source>
        <dbReference type="ARBA" id="ARBA00023033"/>
    </source>
</evidence>
<keyword evidence="5" id="KW-0560">Oxidoreductase</keyword>
<dbReference type="KEGG" id="cdep:91087366"/>
<dbReference type="GO" id="GO:0004497">
    <property type="term" value="F:monooxygenase activity"/>
    <property type="evidence" value="ECO:0007669"/>
    <property type="project" value="UniProtKB-KW"/>
</dbReference>
<dbReference type="InterPro" id="IPR050121">
    <property type="entry name" value="Cytochrome_P450_monoxygenase"/>
</dbReference>
<dbReference type="SUPFAM" id="SSF48264">
    <property type="entry name" value="Cytochrome P450"/>
    <property type="match status" value="1"/>
</dbReference>
<keyword evidence="11" id="KW-1185">Reference proteome</keyword>
<dbReference type="EMBL" id="CP143786">
    <property type="protein sequence ID" value="WVN87958.1"/>
    <property type="molecule type" value="Genomic_DNA"/>
</dbReference>
<keyword evidence="9" id="KW-0812">Transmembrane</keyword>
<evidence type="ECO:0000313" key="10">
    <source>
        <dbReference type="EMBL" id="WVN87958.1"/>
    </source>
</evidence>
<dbReference type="PRINTS" id="PR00463">
    <property type="entry name" value="EP450I"/>
</dbReference>